<dbReference type="EMBL" id="AP022598">
    <property type="protein sequence ID" value="BBY78237.1"/>
    <property type="molecule type" value="Genomic_DNA"/>
</dbReference>
<dbReference type="AlphaFoldDB" id="A0A7I7UAF3"/>
<dbReference type="InterPro" id="IPR000014">
    <property type="entry name" value="PAS"/>
</dbReference>
<evidence type="ECO:0000256" key="8">
    <source>
        <dbReference type="ARBA" id="ARBA00022777"/>
    </source>
</evidence>
<evidence type="ECO:0000256" key="5">
    <source>
        <dbReference type="ARBA" id="ARBA00022679"/>
    </source>
</evidence>
<dbReference type="InterPro" id="IPR013655">
    <property type="entry name" value="PAS_fold_3"/>
</dbReference>
<keyword evidence="10 13" id="KW-1133">Transmembrane helix</keyword>
<dbReference type="InterPro" id="IPR003594">
    <property type="entry name" value="HATPase_dom"/>
</dbReference>
<dbReference type="SUPFAM" id="SSF55781">
    <property type="entry name" value="GAF domain-like"/>
    <property type="match status" value="1"/>
</dbReference>
<dbReference type="InterPro" id="IPR035965">
    <property type="entry name" value="PAS-like_dom_sf"/>
</dbReference>
<dbReference type="CDD" id="cd16917">
    <property type="entry name" value="HATPase_UhpB-NarQ-NarX-like"/>
    <property type="match status" value="1"/>
</dbReference>
<feature type="domain" description="PAS" evidence="14">
    <location>
        <begin position="250"/>
        <end position="323"/>
    </location>
</feature>
<dbReference type="SUPFAM" id="SSF55785">
    <property type="entry name" value="PYP-like sensor domain (PAS domain)"/>
    <property type="match status" value="1"/>
</dbReference>
<dbReference type="InterPro" id="IPR025201">
    <property type="entry name" value="KdpD_TM"/>
</dbReference>
<dbReference type="CDD" id="cd00130">
    <property type="entry name" value="PAS"/>
    <property type="match status" value="1"/>
</dbReference>
<keyword evidence="9" id="KW-0067">ATP-binding</keyword>
<evidence type="ECO:0000256" key="11">
    <source>
        <dbReference type="ARBA" id="ARBA00023012"/>
    </source>
</evidence>
<accession>A0A7I7UAF3</accession>
<evidence type="ECO:0000256" key="10">
    <source>
        <dbReference type="ARBA" id="ARBA00022989"/>
    </source>
</evidence>
<keyword evidence="5" id="KW-0808">Transferase</keyword>
<feature type="transmembrane region" description="Helical" evidence="13">
    <location>
        <begin position="114"/>
        <end position="133"/>
    </location>
</feature>
<keyword evidence="6 13" id="KW-0812">Transmembrane</keyword>
<dbReference type="SUPFAM" id="SSF55874">
    <property type="entry name" value="ATPase domain of HSP90 chaperone/DNA topoisomerase II/histidine kinase"/>
    <property type="match status" value="1"/>
</dbReference>
<protein>
    <recommendedName>
        <fullName evidence="3">histidine kinase</fullName>
        <ecNumber evidence="3">2.7.13.3</ecNumber>
    </recommendedName>
</protein>
<dbReference type="PANTHER" id="PTHR24421">
    <property type="entry name" value="NITRATE/NITRITE SENSOR PROTEIN NARX-RELATED"/>
    <property type="match status" value="1"/>
</dbReference>
<keyword evidence="7" id="KW-0547">Nucleotide-binding</keyword>
<keyword evidence="4" id="KW-0597">Phosphoprotein</keyword>
<evidence type="ECO:0000256" key="4">
    <source>
        <dbReference type="ARBA" id="ARBA00022553"/>
    </source>
</evidence>
<keyword evidence="12 13" id="KW-0472">Membrane</keyword>
<evidence type="ECO:0000256" key="7">
    <source>
        <dbReference type="ARBA" id="ARBA00022741"/>
    </source>
</evidence>
<dbReference type="Proteomes" id="UP000466554">
    <property type="component" value="Chromosome"/>
</dbReference>
<dbReference type="SMART" id="SM00091">
    <property type="entry name" value="PAS"/>
    <property type="match status" value="1"/>
</dbReference>
<dbReference type="EC" id="2.7.13.3" evidence="3"/>
<evidence type="ECO:0000256" key="13">
    <source>
        <dbReference type="SAM" id="Phobius"/>
    </source>
</evidence>
<dbReference type="Pfam" id="PF02518">
    <property type="entry name" value="HATPase_c"/>
    <property type="match status" value="1"/>
</dbReference>
<feature type="transmembrane region" description="Helical" evidence="13">
    <location>
        <begin position="71"/>
        <end position="102"/>
    </location>
</feature>
<dbReference type="InterPro" id="IPR003018">
    <property type="entry name" value="GAF"/>
</dbReference>
<gene>
    <name evidence="15" type="ORF">MPRF_51360</name>
</gene>
<dbReference type="GO" id="GO:0046983">
    <property type="term" value="F:protein dimerization activity"/>
    <property type="evidence" value="ECO:0007669"/>
    <property type="project" value="InterPro"/>
</dbReference>
<evidence type="ECO:0000256" key="12">
    <source>
        <dbReference type="ARBA" id="ARBA00023136"/>
    </source>
</evidence>
<dbReference type="PANTHER" id="PTHR24421:SF10">
    <property type="entry name" value="NITRATE_NITRITE SENSOR PROTEIN NARQ"/>
    <property type="match status" value="1"/>
</dbReference>
<dbReference type="Pfam" id="PF08447">
    <property type="entry name" value="PAS_3"/>
    <property type="match status" value="1"/>
</dbReference>
<comment type="subcellular location">
    <subcellularLocation>
        <location evidence="2">Membrane</location>
        <topology evidence="2">Multi-pass membrane protein</topology>
    </subcellularLocation>
</comment>
<evidence type="ECO:0000313" key="16">
    <source>
        <dbReference type="Proteomes" id="UP000466554"/>
    </source>
</evidence>
<dbReference type="InterPro" id="IPR011712">
    <property type="entry name" value="Sig_transdc_His_kin_sub3_dim/P"/>
</dbReference>
<evidence type="ECO:0000256" key="6">
    <source>
        <dbReference type="ARBA" id="ARBA00022692"/>
    </source>
</evidence>
<name>A0A7I7UAF3_MYCPF</name>
<dbReference type="InterPro" id="IPR038318">
    <property type="entry name" value="KdpD_sf"/>
</dbReference>
<evidence type="ECO:0000313" key="15">
    <source>
        <dbReference type="EMBL" id="BBY78237.1"/>
    </source>
</evidence>
<dbReference type="Gene3D" id="1.20.120.620">
    <property type="entry name" value="Backbone structure of the membrane domain of e. Coli histidine kinase receptor kdpd"/>
    <property type="match status" value="1"/>
</dbReference>
<keyword evidence="11" id="KW-0902">Two-component regulatory system</keyword>
<dbReference type="GO" id="GO:0016020">
    <property type="term" value="C:membrane"/>
    <property type="evidence" value="ECO:0007669"/>
    <property type="project" value="UniProtKB-SubCell"/>
</dbReference>
<dbReference type="NCBIfam" id="TIGR00229">
    <property type="entry name" value="sensory_box"/>
    <property type="match status" value="1"/>
</dbReference>
<dbReference type="InterPro" id="IPR029016">
    <property type="entry name" value="GAF-like_dom_sf"/>
</dbReference>
<organism evidence="15 16">
    <name type="scientific">Mycolicibacterium parafortuitum</name>
    <name type="common">Mycobacterium parafortuitum</name>
    <dbReference type="NCBI Taxonomy" id="39692"/>
    <lineage>
        <taxon>Bacteria</taxon>
        <taxon>Bacillati</taxon>
        <taxon>Actinomycetota</taxon>
        <taxon>Actinomycetes</taxon>
        <taxon>Mycobacteriales</taxon>
        <taxon>Mycobacteriaceae</taxon>
        <taxon>Mycolicibacterium</taxon>
    </lineage>
</organism>
<dbReference type="PROSITE" id="PS50112">
    <property type="entry name" value="PAS"/>
    <property type="match status" value="1"/>
</dbReference>
<dbReference type="InterPro" id="IPR036890">
    <property type="entry name" value="HATPase_C_sf"/>
</dbReference>
<comment type="catalytic activity">
    <reaction evidence="1">
        <text>ATP + protein L-histidine = ADP + protein N-phospho-L-histidine.</text>
        <dbReference type="EC" id="2.7.13.3"/>
    </reaction>
</comment>
<keyword evidence="8 15" id="KW-0418">Kinase</keyword>
<dbReference type="Pfam" id="PF13493">
    <property type="entry name" value="DUF4118"/>
    <property type="match status" value="1"/>
</dbReference>
<dbReference type="Gene3D" id="3.30.565.10">
    <property type="entry name" value="Histidine kinase-like ATPase, C-terminal domain"/>
    <property type="match status" value="1"/>
</dbReference>
<evidence type="ECO:0000256" key="3">
    <source>
        <dbReference type="ARBA" id="ARBA00012438"/>
    </source>
</evidence>
<dbReference type="Pfam" id="PF07730">
    <property type="entry name" value="HisKA_3"/>
    <property type="match status" value="1"/>
</dbReference>
<dbReference type="Gene3D" id="3.30.450.20">
    <property type="entry name" value="PAS domain"/>
    <property type="match status" value="1"/>
</dbReference>
<evidence type="ECO:0000256" key="2">
    <source>
        <dbReference type="ARBA" id="ARBA00004141"/>
    </source>
</evidence>
<evidence type="ECO:0000256" key="9">
    <source>
        <dbReference type="ARBA" id="ARBA00022840"/>
    </source>
</evidence>
<dbReference type="Pfam" id="PF13185">
    <property type="entry name" value="GAF_2"/>
    <property type="match status" value="1"/>
</dbReference>
<evidence type="ECO:0000259" key="14">
    <source>
        <dbReference type="PROSITE" id="PS50112"/>
    </source>
</evidence>
<reference evidence="15 16" key="1">
    <citation type="journal article" date="2019" name="Emerg. Microbes Infect.">
        <title>Comprehensive subspecies identification of 175 nontuberculous mycobacteria species based on 7547 genomic profiles.</title>
        <authorList>
            <person name="Matsumoto Y."/>
            <person name="Kinjo T."/>
            <person name="Motooka D."/>
            <person name="Nabeya D."/>
            <person name="Jung N."/>
            <person name="Uechi K."/>
            <person name="Horii T."/>
            <person name="Iida T."/>
            <person name="Fujita J."/>
            <person name="Nakamura S."/>
        </authorList>
    </citation>
    <scope>NUCLEOTIDE SEQUENCE [LARGE SCALE GENOMIC DNA]</scope>
    <source>
        <strain evidence="15 16">JCM 6367</strain>
    </source>
</reference>
<dbReference type="SMART" id="SM00065">
    <property type="entry name" value="GAF"/>
    <property type="match status" value="1"/>
</dbReference>
<proteinExistence type="predicted"/>
<dbReference type="Gene3D" id="3.30.450.40">
    <property type="match status" value="1"/>
</dbReference>
<sequence length="751" mass="78950">MVVIPVSGKVPVYHRPVTWQSVPTRFLEQVVRSPARPLGQGIVVAVGFLTAEVLAVYALKQIAPENAFGALLLLGVLVVSAGWGFGLSIATSLASAAVYAYLHLEGRDSLAPALAIFLTLAFLTNALVGQARLRAAEAEQRRREADLSADLARVMLRAPALASALDDGGDRLAGVLGVPYATLSVGEAAPGPEQMAIALKYGTEHTGTLLVPKDVPVATVLRIHRIVPALQALLAAACDREAMTAELEVSRRELERFFAVATDLLFIGSTADGASRLTRVNPAFERALGYSAAELIARPLLEFIHPDDRVLTRAALAAVPDGDGAAQFENRCLRRDGGVRWLEWNIVVDGDVLLGGARDVTERRQEQDRLRVARTQQAALRRVATLVARGGALSDVYTVAVAELAHSLGVDHVTLIGFEAEKTGVVLAALNVGDQPGWAIGERFTLDDDSVCEQVQRTGAPARVEDYSTTAGEITLRLRTLGVCEGAGAPLIVDGRVRGALVVGSHVRQGIPESAEAHIGDFADLVSTAIANAETRAELTASRARIVAAADEARRGFERDLHDGAQQRIVSLSLQLRAAEAAADADEDLRAQLSAAVDGLAGLHSDLQELSRGLHPAVLSRGGLKPAMRNLARRSTVPVELDVAVEQRLPEPVEVAAYYVVAEALTNVAKHSDAGSVTVRVGVDDAGDHGRVLHLSVTDDGNGGASADGGSGLVGLRDRVEALSGSLTVTSHPGDGTSIRATIPVPDAAAT</sequence>
<evidence type="ECO:0000256" key="1">
    <source>
        <dbReference type="ARBA" id="ARBA00000085"/>
    </source>
</evidence>
<dbReference type="GO" id="GO:0005524">
    <property type="term" value="F:ATP binding"/>
    <property type="evidence" value="ECO:0007669"/>
    <property type="project" value="UniProtKB-KW"/>
</dbReference>
<dbReference type="GO" id="GO:0000155">
    <property type="term" value="F:phosphorelay sensor kinase activity"/>
    <property type="evidence" value="ECO:0007669"/>
    <property type="project" value="InterPro"/>
</dbReference>
<dbReference type="SMART" id="SM00387">
    <property type="entry name" value="HATPase_c"/>
    <property type="match status" value="1"/>
</dbReference>
<dbReference type="InterPro" id="IPR050482">
    <property type="entry name" value="Sensor_HK_TwoCompSys"/>
</dbReference>
<feature type="transmembrane region" description="Helical" evidence="13">
    <location>
        <begin position="38"/>
        <end position="59"/>
    </location>
</feature>